<organism evidence="2 3">
    <name type="scientific">Ameiurus melas</name>
    <name type="common">Black bullhead</name>
    <name type="synonym">Silurus melas</name>
    <dbReference type="NCBI Taxonomy" id="219545"/>
    <lineage>
        <taxon>Eukaryota</taxon>
        <taxon>Metazoa</taxon>
        <taxon>Chordata</taxon>
        <taxon>Craniata</taxon>
        <taxon>Vertebrata</taxon>
        <taxon>Euteleostomi</taxon>
        <taxon>Actinopterygii</taxon>
        <taxon>Neopterygii</taxon>
        <taxon>Teleostei</taxon>
        <taxon>Ostariophysi</taxon>
        <taxon>Siluriformes</taxon>
        <taxon>Ictaluridae</taxon>
        <taxon>Ameiurus</taxon>
    </lineage>
</organism>
<comment type="caution">
    <text evidence="2">The sequence shown here is derived from an EMBL/GenBank/DDBJ whole genome shotgun (WGS) entry which is preliminary data.</text>
</comment>
<evidence type="ECO:0000313" key="3">
    <source>
        <dbReference type="Proteomes" id="UP000593565"/>
    </source>
</evidence>
<accession>A0A7J6AIS5</accession>
<protein>
    <submittedName>
        <fullName evidence="2">Uncharacterized protein</fullName>
    </submittedName>
</protein>
<reference evidence="2 3" key="1">
    <citation type="submission" date="2020-02" db="EMBL/GenBank/DDBJ databases">
        <title>A chromosome-scale genome assembly of the black bullhead catfish (Ameiurus melas).</title>
        <authorList>
            <person name="Wen M."/>
            <person name="Zham M."/>
            <person name="Cabau C."/>
            <person name="Klopp C."/>
            <person name="Donnadieu C."/>
            <person name="Roques C."/>
            <person name="Bouchez O."/>
            <person name="Lampietro C."/>
            <person name="Jouanno E."/>
            <person name="Herpin A."/>
            <person name="Louis A."/>
            <person name="Berthelot C."/>
            <person name="Parey E."/>
            <person name="Roest-Crollius H."/>
            <person name="Braasch I."/>
            <person name="Postlethwait J."/>
            <person name="Robinson-Rechavi M."/>
            <person name="Echchiki A."/>
            <person name="Begum T."/>
            <person name="Montfort J."/>
            <person name="Schartl M."/>
            <person name="Bobe J."/>
            <person name="Guiguen Y."/>
        </authorList>
    </citation>
    <scope>NUCLEOTIDE SEQUENCE [LARGE SCALE GENOMIC DNA]</scope>
    <source>
        <strain evidence="2">M_S1</strain>
        <tissue evidence="2">Blood</tissue>
    </source>
</reference>
<dbReference type="AlphaFoldDB" id="A0A7J6AIS5"/>
<dbReference type="EMBL" id="JAAGNN010000011">
    <property type="protein sequence ID" value="KAF4082825.1"/>
    <property type="molecule type" value="Genomic_DNA"/>
</dbReference>
<proteinExistence type="predicted"/>
<evidence type="ECO:0000313" key="2">
    <source>
        <dbReference type="EMBL" id="KAF4082825.1"/>
    </source>
</evidence>
<keyword evidence="3" id="KW-1185">Reference proteome</keyword>
<evidence type="ECO:0000256" key="1">
    <source>
        <dbReference type="SAM" id="MobiDB-lite"/>
    </source>
</evidence>
<feature type="region of interest" description="Disordered" evidence="1">
    <location>
        <begin position="68"/>
        <end position="90"/>
    </location>
</feature>
<name>A0A7J6AIS5_AMEME</name>
<dbReference type="Proteomes" id="UP000593565">
    <property type="component" value="Unassembled WGS sequence"/>
</dbReference>
<feature type="region of interest" description="Disordered" evidence="1">
    <location>
        <begin position="1"/>
        <end position="51"/>
    </location>
</feature>
<gene>
    <name evidence="2" type="ORF">AMELA_G00132680</name>
</gene>
<sequence>MTAKKTPHTPRTTSPLLFNGLMRFPRPRLTPGQRCPSARRRNKTGSNTMDWVKIETRGTVRPVDFIHDSQEATDPAAPRSHQVHSSPFPHTVRPLVAESVSVGILSVLK</sequence>